<dbReference type="PANTHER" id="PTHR33577:SF16">
    <property type="entry name" value="HEME HALOPEROXIDASE FAMILY PROFILE DOMAIN-CONTAINING PROTEIN"/>
    <property type="match status" value="1"/>
</dbReference>
<dbReference type="GO" id="GO:0004601">
    <property type="term" value="F:peroxidase activity"/>
    <property type="evidence" value="ECO:0007669"/>
    <property type="project" value="UniProtKB-KW"/>
</dbReference>
<keyword evidence="4" id="KW-0479">Metal-binding</keyword>
<dbReference type="InterPro" id="IPR036851">
    <property type="entry name" value="Chloroperoxidase-like_sf"/>
</dbReference>
<dbReference type="EMBL" id="KV749586">
    <property type="protein sequence ID" value="OCL08805.1"/>
    <property type="molecule type" value="Genomic_DNA"/>
</dbReference>
<feature type="domain" description="Heme haloperoxidase family profile" evidence="8">
    <location>
        <begin position="49"/>
        <end position="297"/>
    </location>
</feature>
<evidence type="ECO:0000256" key="3">
    <source>
        <dbReference type="ARBA" id="ARBA00022617"/>
    </source>
</evidence>
<dbReference type="GO" id="GO:0046872">
    <property type="term" value="F:metal ion binding"/>
    <property type="evidence" value="ECO:0007669"/>
    <property type="project" value="UniProtKB-KW"/>
</dbReference>
<name>A0A8E2F1Y9_9PEZI</name>
<comment type="similarity">
    <text evidence="7">Belongs to the chloroperoxidase family.</text>
</comment>
<evidence type="ECO:0000313" key="9">
    <source>
        <dbReference type="EMBL" id="OCL08805.1"/>
    </source>
</evidence>
<proteinExistence type="inferred from homology"/>
<evidence type="ECO:0000256" key="1">
    <source>
        <dbReference type="ARBA" id="ARBA00001970"/>
    </source>
</evidence>
<dbReference type="PANTHER" id="PTHR33577">
    <property type="entry name" value="STERIGMATOCYSTIN BIOSYNTHESIS PEROXIDASE STCC-RELATED"/>
    <property type="match status" value="1"/>
</dbReference>
<dbReference type="InterPro" id="IPR000028">
    <property type="entry name" value="Chloroperoxidase"/>
</dbReference>
<dbReference type="OrthoDB" id="407298at2759"/>
<accession>A0A8E2F1Y9</accession>
<dbReference type="SUPFAM" id="SSF47571">
    <property type="entry name" value="Cloroperoxidase"/>
    <property type="match status" value="1"/>
</dbReference>
<evidence type="ECO:0000313" key="10">
    <source>
        <dbReference type="Proteomes" id="UP000250140"/>
    </source>
</evidence>
<dbReference type="Pfam" id="PF01328">
    <property type="entry name" value="Peroxidase_2"/>
    <property type="match status" value="1"/>
</dbReference>
<evidence type="ECO:0000256" key="7">
    <source>
        <dbReference type="ARBA" id="ARBA00025795"/>
    </source>
</evidence>
<keyword evidence="2" id="KW-0575">Peroxidase</keyword>
<keyword evidence="5" id="KW-0560">Oxidoreductase</keyword>
<reference evidence="9 10" key="1">
    <citation type="journal article" date="2016" name="Nat. Commun.">
        <title>Ectomycorrhizal ecology is imprinted in the genome of the dominant symbiotic fungus Cenococcum geophilum.</title>
        <authorList>
            <consortium name="DOE Joint Genome Institute"/>
            <person name="Peter M."/>
            <person name="Kohler A."/>
            <person name="Ohm R.A."/>
            <person name="Kuo A."/>
            <person name="Krutzmann J."/>
            <person name="Morin E."/>
            <person name="Arend M."/>
            <person name="Barry K.W."/>
            <person name="Binder M."/>
            <person name="Choi C."/>
            <person name="Clum A."/>
            <person name="Copeland A."/>
            <person name="Grisel N."/>
            <person name="Haridas S."/>
            <person name="Kipfer T."/>
            <person name="LaButti K."/>
            <person name="Lindquist E."/>
            <person name="Lipzen A."/>
            <person name="Maire R."/>
            <person name="Meier B."/>
            <person name="Mihaltcheva S."/>
            <person name="Molinier V."/>
            <person name="Murat C."/>
            <person name="Poggeler S."/>
            <person name="Quandt C.A."/>
            <person name="Sperisen C."/>
            <person name="Tritt A."/>
            <person name="Tisserant E."/>
            <person name="Crous P.W."/>
            <person name="Henrissat B."/>
            <person name="Nehls U."/>
            <person name="Egli S."/>
            <person name="Spatafora J.W."/>
            <person name="Grigoriev I.V."/>
            <person name="Martin F.M."/>
        </authorList>
    </citation>
    <scope>NUCLEOTIDE SEQUENCE [LARGE SCALE GENOMIC DNA]</scope>
    <source>
        <strain evidence="9 10">CBS 207.34</strain>
    </source>
</reference>
<organism evidence="9 10">
    <name type="scientific">Glonium stellatum</name>
    <dbReference type="NCBI Taxonomy" id="574774"/>
    <lineage>
        <taxon>Eukaryota</taxon>
        <taxon>Fungi</taxon>
        <taxon>Dikarya</taxon>
        <taxon>Ascomycota</taxon>
        <taxon>Pezizomycotina</taxon>
        <taxon>Dothideomycetes</taxon>
        <taxon>Pleosporomycetidae</taxon>
        <taxon>Gloniales</taxon>
        <taxon>Gloniaceae</taxon>
        <taxon>Glonium</taxon>
    </lineage>
</organism>
<keyword evidence="3" id="KW-0349">Heme</keyword>
<evidence type="ECO:0000256" key="4">
    <source>
        <dbReference type="ARBA" id="ARBA00022723"/>
    </source>
</evidence>
<sequence>MKYIQQHAAQRAVPTLHRCPFEDFQDQIERRVEKRLLFDPLTTPIKVTGEHAFVPPDFSSGDQRGPCPGLNALANHGYIAHNGITTFVEVTAAINQVFGMGIDLATILATMGTVWAGNPLSIDAGFSIGGPTSANHDIFGDIFGLLGTPQGLIGSHNLIESDSSNTRDDLYVTGDNYKLHMEKFMTWYNMTSGDYSMDDMAKRAKIRFDETIASNPYFYYGPVTGLVSRNAGYLFPARMFRNYSSENVEGVLTKDIIKNFFAIYGDEGSFEYKQGWETIPENWYRTPVEYGLVPLNLDLIDWITKYPELASIGGNTGTVNSFTGVDLGNFTNGLITVDTLLKNNNLLCFAFQIVKFASPNILSGFFSTIDVPLEMVTKALAVPLLSLDCPAWDDLNRGGEPIWEKLQELFPGAAKSGFAL</sequence>
<protein>
    <submittedName>
        <fullName evidence="9">Putative oxidase</fullName>
    </submittedName>
</protein>
<evidence type="ECO:0000256" key="2">
    <source>
        <dbReference type="ARBA" id="ARBA00022559"/>
    </source>
</evidence>
<evidence type="ECO:0000256" key="6">
    <source>
        <dbReference type="ARBA" id="ARBA00023004"/>
    </source>
</evidence>
<evidence type="ECO:0000259" key="8">
    <source>
        <dbReference type="PROSITE" id="PS51405"/>
    </source>
</evidence>
<dbReference type="AlphaFoldDB" id="A0A8E2F1Y9"/>
<evidence type="ECO:0000256" key="5">
    <source>
        <dbReference type="ARBA" id="ARBA00023002"/>
    </source>
</evidence>
<keyword evidence="10" id="KW-1185">Reference proteome</keyword>
<dbReference type="Gene3D" id="1.10.489.10">
    <property type="entry name" value="Chloroperoxidase-like"/>
    <property type="match status" value="1"/>
</dbReference>
<gene>
    <name evidence="9" type="ORF">AOQ84DRAFT_397718</name>
</gene>
<comment type="cofactor">
    <cofactor evidence="1">
        <name>heme b</name>
        <dbReference type="ChEBI" id="CHEBI:60344"/>
    </cofactor>
</comment>
<dbReference type="PROSITE" id="PS51405">
    <property type="entry name" value="HEME_HALOPEROXIDASE"/>
    <property type="match status" value="1"/>
</dbReference>
<dbReference type="Proteomes" id="UP000250140">
    <property type="component" value="Unassembled WGS sequence"/>
</dbReference>
<keyword evidence="6" id="KW-0408">Iron</keyword>